<reference evidence="7" key="1">
    <citation type="submission" date="2023-06" db="EMBL/GenBank/DDBJ databases">
        <title>Genomic analysis of the entomopathogenic nematode Steinernema hermaphroditum.</title>
        <authorList>
            <person name="Schwarz E.M."/>
            <person name="Heppert J.K."/>
            <person name="Baniya A."/>
            <person name="Schwartz H.T."/>
            <person name="Tan C.-H."/>
            <person name="Antoshechkin I."/>
            <person name="Sternberg P.W."/>
            <person name="Goodrich-Blair H."/>
            <person name="Dillman A.R."/>
        </authorList>
    </citation>
    <scope>NUCLEOTIDE SEQUENCE</scope>
    <source>
        <strain evidence="7">PS9179</strain>
        <tissue evidence="7">Whole animal</tissue>
    </source>
</reference>
<dbReference type="EMBL" id="JAUCMV010000001">
    <property type="protein sequence ID" value="KAK0427128.1"/>
    <property type="molecule type" value="Genomic_DNA"/>
</dbReference>
<dbReference type="CDD" id="cd00637">
    <property type="entry name" value="7tm_classA_rhodopsin-like"/>
    <property type="match status" value="1"/>
</dbReference>
<accession>A0AA39MAW0</accession>
<dbReference type="Proteomes" id="UP001175271">
    <property type="component" value="Unassembled WGS sequence"/>
</dbReference>
<comment type="subcellular location">
    <subcellularLocation>
        <location evidence="1">Membrane</location>
    </subcellularLocation>
</comment>
<feature type="domain" description="G-protein coupled receptors family 1 profile" evidence="6">
    <location>
        <begin position="58"/>
        <end position="179"/>
    </location>
</feature>
<dbReference type="PANTHER" id="PTHR23017">
    <property type="entry name" value="SERPENTINE RECEPTOR, CLASS X"/>
    <property type="match status" value="1"/>
</dbReference>
<dbReference type="SUPFAM" id="SSF81321">
    <property type="entry name" value="Family A G protein-coupled receptor-like"/>
    <property type="match status" value="1"/>
</dbReference>
<gene>
    <name evidence="7" type="ORF">QR680_010076</name>
</gene>
<comment type="caution">
    <text evidence="7">The sequence shown here is derived from an EMBL/GenBank/DDBJ whole genome shotgun (WGS) entry which is preliminary data.</text>
</comment>
<evidence type="ECO:0000256" key="5">
    <source>
        <dbReference type="SAM" id="Phobius"/>
    </source>
</evidence>
<evidence type="ECO:0000313" key="7">
    <source>
        <dbReference type="EMBL" id="KAK0427128.1"/>
    </source>
</evidence>
<evidence type="ECO:0000256" key="3">
    <source>
        <dbReference type="ARBA" id="ARBA00022989"/>
    </source>
</evidence>
<feature type="transmembrane region" description="Helical" evidence="5">
    <location>
        <begin position="288"/>
        <end position="310"/>
    </location>
</feature>
<dbReference type="Gene3D" id="1.20.1070.10">
    <property type="entry name" value="Rhodopsin 7-helix transmembrane proteins"/>
    <property type="match status" value="1"/>
</dbReference>
<dbReference type="PROSITE" id="PS50262">
    <property type="entry name" value="G_PROTEIN_RECEP_F1_2"/>
    <property type="match status" value="1"/>
</dbReference>
<protein>
    <recommendedName>
        <fullName evidence="6">G-protein coupled receptors family 1 profile domain-containing protein</fullName>
    </recommendedName>
</protein>
<feature type="transmembrane region" description="Helical" evidence="5">
    <location>
        <begin position="43"/>
        <end position="67"/>
    </location>
</feature>
<name>A0AA39MAW0_9BILA</name>
<keyword evidence="8" id="KW-1185">Reference proteome</keyword>
<evidence type="ECO:0000256" key="1">
    <source>
        <dbReference type="ARBA" id="ARBA00004370"/>
    </source>
</evidence>
<keyword evidence="4 5" id="KW-0472">Membrane</keyword>
<dbReference type="InterPro" id="IPR019430">
    <property type="entry name" value="7TM_GPCR_serpentine_rcpt_Srx"/>
</dbReference>
<keyword evidence="2 5" id="KW-0812">Transmembrane</keyword>
<evidence type="ECO:0000256" key="4">
    <source>
        <dbReference type="ARBA" id="ARBA00023136"/>
    </source>
</evidence>
<evidence type="ECO:0000259" key="6">
    <source>
        <dbReference type="PROSITE" id="PS50262"/>
    </source>
</evidence>
<feature type="transmembrane region" description="Helical" evidence="5">
    <location>
        <begin position="160"/>
        <end position="179"/>
    </location>
</feature>
<feature type="transmembrane region" description="Helical" evidence="5">
    <location>
        <begin position="88"/>
        <end position="108"/>
    </location>
</feature>
<keyword evidence="3 5" id="KW-1133">Transmembrane helix</keyword>
<feature type="transmembrane region" description="Helical" evidence="5">
    <location>
        <begin position="255"/>
        <end position="276"/>
    </location>
</feature>
<feature type="transmembrane region" description="Helical" evidence="5">
    <location>
        <begin position="128"/>
        <end position="148"/>
    </location>
</feature>
<evidence type="ECO:0000256" key="2">
    <source>
        <dbReference type="ARBA" id="ARBA00022692"/>
    </source>
</evidence>
<proteinExistence type="predicted"/>
<dbReference type="AlphaFoldDB" id="A0AA39MAW0"/>
<organism evidence="7 8">
    <name type="scientific">Steinernema hermaphroditum</name>
    <dbReference type="NCBI Taxonomy" id="289476"/>
    <lineage>
        <taxon>Eukaryota</taxon>
        <taxon>Metazoa</taxon>
        <taxon>Ecdysozoa</taxon>
        <taxon>Nematoda</taxon>
        <taxon>Chromadorea</taxon>
        <taxon>Rhabditida</taxon>
        <taxon>Tylenchina</taxon>
        <taxon>Panagrolaimomorpha</taxon>
        <taxon>Strongyloidoidea</taxon>
        <taxon>Steinernematidae</taxon>
        <taxon>Steinernema</taxon>
    </lineage>
</organism>
<sequence length="340" mass="38657">MGLCDRTTKICEAKWVKRRDLLNVRTEFEEASKNTNMNAESTIASAIIFLSGLVGIGANAAAVLVVVQRKLHKNPFGVLCLGHEIPDIIILATFAFFCAPITLFQITTESSTEVGKILGHIDYIAWNITVYSHVCVAINRFTAIYFPVWYRRCFKLRTTVLIECSYIAFAILQTIPLLFDECYLGYLPQVYLWAFSPTSCGTILQNTDMSLGVSLMTIVMAIDFCTFWKIKTTMKSIEVSHPNGDHKNQKQEIRFFMQALIQATVYIVKKLCFYVFSRFATGKWALFFLTFFAWIMCHLLDGVILIAYNYKRGTKHTVKVSTTVHLSRAPLHETKRSSRG</sequence>
<dbReference type="GO" id="GO:0016020">
    <property type="term" value="C:membrane"/>
    <property type="evidence" value="ECO:0007669"/>
    <property type="project" value="UniProtKB-SubCell"/>
</dbReference>
<evidence type="ECO:0000313" key="8">
    <source>
        <dbReference type="Proteomes" id="UP001175271"/>
    </source>
</evidence>
<feature type="transmembrane region" description="Helical" evidence="5">
    <location>
        <begin position="209"/>
        <end position="228"/>
    </location>
</feature>
<dbReference type="Pfam" id="PF10328">
    <property type="entry name" value="7TM_GPCR_Srx"/>
    <property type="match status" value="1"/>
</dbReference>
<dbReference type="InterPro" id="IPR017452">
    <property type="entry name" value="GPCR_Rhodpsn_7TM"/>
</dbReference>
<dbReference type="PANTHER" id="PTHR23017:SF3">
    <property type="entry name" value="G-PROTEIN COUPLED RECEPTORS FAMILY 1 PROFILE DOMAIN-CONTAINING PROTEIN"/>
    <property type="match status" value="1"/>
</dbReference>